<dbReference type="InterPro" id="IPR005829">
    <property type="entry name" value="Sugar_transporter_CS"/>
</dbReference>
<evidence type="ECO:0000259" key="8">
    <source>
        <dbReference type="PROSITE" id="PS50850"/>
    </source>
</evidence>
<comment type="caution">
    <text evidence="9">The sequence shown here is derived from an EMBL/GenBank/DDBJ whole genome shotgun (WGS) entry which is preliminary data.</text>
</comment>
<evidence type="ECO:0000256" key="5">
    <source>
        <dbReference type="ARBA" id="ARBA00022989"/>
    </source>
</evidence>
<evidence type="ECO:0000256" key="1">
    <source>
        <dbReference type="ARBA" id="ARBA00004651"/>
    </source>
</evidence>
<feature type="domain" description="Major facilitator superfamily (MFS) profile" evidence="8">
    <location>
        <begin position="22"/>
        <end position="538"/>
    </location>
</feature>
<feature type="transmembrane region" description="Helical" evidence="7">
    <location>
        <begin position="483"/>
        <end position="506"/>
    </location>
</feature>
<dbReference type="PROSITE" id="PS50850">
    <property type="entry name" value="MFS"/>
    <property type="match status" value="1"/>
</dbReference>
<dbReference type="OrthoDB" id="9783227at2"/>
<feature type="transmembrane region" description="Helical" evidence="7">
    <location>
        <begin position="250"/>
        <end position="268"/>
    </location>
</feature>
<dbReference type="AlphaFoldDB" id="A0A552U7I5"/>
<feature type="transmembrane region" description="Helical" evidence="7">
    <location>
        <begin position="159"/>
        <end position="185"/>
    </location>
</feature>
<dbReference type="SUPFAM" id="SSF103473">
    <property type="entry name" value="MFS general substrate transporter"/>
    <property type="match status" value="1"/>
</dbReference>
<keyword evidence="3" id="KW-1003">Cell membrane</keyword>
<dbReference type="PROSITE" id="PS00217">
    <property type="entry name" value="SUGAR_TRANSPORT_2"/>
    <property type="match status" value="1"/>
</dbReference>
<feature type="transmembrane region" description="Helical" evidence="7">
    <location>
        <begin position="21"/>
        <end position="52"/>
    </location>
</feature>
<feature type="transmembrane region" description="Helical" evidence="7">
    <location>
        <begin position="118"/>
        <end position="138"/>
    </location>
</feature>
<dbReference type="GO" id="GO:0005886">
    <property type="term" value="C:plasma membrane"/>
    <property type="evidence" value="ECO:0007669"/>
    <property type="project" value="UniProtKB-SubCell"/>
</dbReference>
<organism evidence="9 10">
    <name type="scientific">Glacieibacterium frigidum</name>
    <dbReference type="NCBI Taxonomy" id="2593303"/>
    <lineage>
        <taxon>Bacteria</taxon>
        <taxon>Pseudomonadati</taxon>
        <taxon>Pseudomonadota</taxon>
        <taxon>Alphaproteobacteria</taxon>
        <taxon>Sphingomonadales</taxon>
        <taxon>Sphingosinicellaceae</taxon>
        <taxon>Glacieibacterium</taxon>
    </lineage>
</organism>
<evidence type="ECO:0000313" key="9">
    <source>
        <dbReference type="EMBL" id="TRW14178.1"/>
    </source>
</evidence>
<sequence length="544" mass="58069">MATASAAATDGIVLDPKRDRLVIIASSLGTVFEWYDFFVYGTLAALLGNYFFPSDNEGAALLKSLAAFGVGFGVRPLGAIVFGHFGDLVGRKYTFLATITLMGVATALVGVLPTYAEIGIWAPILLLVLRIMQGLALGGEYGGAAIYVAEHAPPGKRGFYTSFIQASVVGGFLLSIAVVLGVTAIVGKEDFVAWGWRIPFLFSLLLLAISLYIRLKLKESPIFAAMKSAGTTSKNPVMDSIREPGNLRPILIAMIGVAAGLTVIWYTAQFQTLYFLQQAARVDQTSAQILLGIAACISAPLFVLAGWLSDKVGRKPLMVVGYGLTLIFLFPLFHLIADAANPALAKASERAPVTVANASCSYNPFASGKQESECAQVLDFFTKKGVGYTKLPGEGRTTVAVGGTLVEGLNPEALQEALRDAGYPGSVDPATGKWDLRADPEARDDLMILFGCVMLGLLSAMTYGPVAAILVEMFPARIRYTSLSVPYHIGTGYFGGFLPFVAQYIVVTTGDVFGGLWYTFAVVAVALVVTVFFLPETRHRDITK</sequence>
<keyword evidence="4 7" id="KW-0812">Transmembrane</keyword>
<feature type="transmembrane region" description="Helical" evidence="7">
    <location>
        <begin position="512"/>
        <end position="534"/>
    </location>
</feature>
<dbReference type="Proteomes" id="UP000317894">
    <property type="component" value="Unassembled WGS sequence"/>
</dbReference>
<dbReference type="InterPro" id="IPR036259">
    <property type="entry name" value="MFS_trans_sf"/>
</dbReference>
<dbReference type="PANTHER" id="PTHR43045">
    <property type="entry name" value="SHIKIMATE TRANSPORTER"/>
    <property type="match status" value="1"/>
</dbReference>
<evidence type="ECO:0000256" key="3">
    <source>
        <dbReference type="ARBA" id="ARBA00022475"/>
    </source>
</evidence>
<feature type="transmembrane region" description="Helical" evidence="7">
    <location>
        <begin position="319"/>
        <end position="337"/>
    </location>
</feature>
<feature type="transmembrane region" description="Helical" evidence="7">
    <location>
        <begin position="93"/>
        <end position="112"/>
    </location>
</feature>
<evidence type="ECO:0000313" key="10">
    <source>
        <dbReference type="Proteomes" id="UP000317894"/>
    </source>
</evidence>
<evidence type="ECO:0000256" key="6">
    <source>
        <dbReference type="ARBA" id="ARBA00023136"/>
    </source>
</evidence>
<dbReference type="InterPro" id="IPR005828">
    <property type="entry name" value="MFS_sugar_transport-like"/>
</dbReference>
<name>A0A552U7I5_9SPHN</name>
<dbReference type="Gene3D" id="1.20.1250.20">
    <property type="entry name" value="MFS general substrate transporter like domains"/>
    <property type="match status" value="2"/>
</dbReference>
<keyword evidence="2" id="KW-0813">Transport</keyword>
<gene>
    <name evidence="9" type="ORF">FMM06_10665</name>
</gene>
<evidence type="ECO:0000256" key="7">
    <source>
        <dbReference type="SAM" id="Phobius"/>
    </source>
</evidence>
<dbReference type="Pfam" id="PF00083">
    <property type="entry name" value="Sugar_tr"/>
    <property type="match status" value="2"/>
</dbReference>
<dbReference type="GO" id="GO:0022857">
    <property type="term" value="F:transmembrane transporter activity"/>
    <property type="evidence" value="ECO:0007669"/>
    <property type="project" value="InterPro"/>
</dbReference>
<proteinExistence type="predicted"/>
<feature type="transmembrane region" description="Helical" evidence="7">
    <location>
        <begin position="191"/>
        <end position="213"/>
    </location>
</feature>
<dbReference type="RefSeq" id="WP_144237384.1">
    <property type="nucleotide sequence ID" value="NZ_VJWA01000002.1"/>
</dbReference>
<dbReference type="PROSITE" id="PS00216">
    <property type="entry name" value="SUGAR_TRANSPORT_1"/>
    <property type="match status" value="1"/>
</dbReference>
<comment type="subcellular location">
    <subcellularLocation>
        <location evidence="1">Cell membrane</location>
        <topology evidence="1">Multi-pass membrane protein</topology>
    </subcellularLocation>
</comment>
<feature type="transmembrane region" description="Helical" evidence="7">
    <location>
        <begin position="288"/>
        <end position="307"/>
    </location>
</feature>
<reference evidence="9 10" key="1">
    <citation type="submission" date="2019-07" db="EMBL/GenBank/DDBJ databases">
        <title>Novel species isolated from glacier.</title>
        <authorList>
            <person name="Liu Q."/>
            <person name="Xin Y.-H."/>
        </authorList>
    </citation>
    <scope>NUCLEOTIDE SEQUENCE [LARGE SCALE GENOMIC DNA]</scope>
    <source>
        <strain evidence="9 10">LB1R16</strain>
    </source>
</reference>
<keyword evidence="6 7" id="KW-0472">Membrane</keyword>
<keyword evidence="10" id="KW-1185">Reference proteome</keyword>
<dbReference type="FunFam" id="1.20.1250.20:FF:000001">
    <property type="entry name" value="Dicarboxylate MFS transporter"/>
    <property type="match status" value="1"/>
</dbReference>
<dbReference type="EMBL" id="VJWA01000002">
    <property type="protein sequence ID" value="TRW14178.1"/>
    <property type="molecule type" value="Genomic_DNA"/>
</dbReference>
<dbReference type="InterPro" id="IPR020846">
    <property type="entry name" value="MFS_dom"/>
</dbReference>
<feature type="transmembrane region" description="Helical" evidence="7">
    <location>
        <begin position="446"/>
        <end position="471"/>
    </location>
</feature>
<protein>
    <submittedName>
        <fullName evidence="9">MHS family MFS transporter</fullName>
    </submittedName>
</protein>
<dbReference type="CDD" id="cd17369">
    <property type="entry name" value="MFS_ShiA_like"/>
    <property type="match status" value="1"/>
</dbReference>
<evidence type="ECO:0000256" key="4">
    <source>
        <dbReference type="ARBA" id="ARBA00022692"/>
    </source>
</evidence>
<evidence type="ECO:0000256" key="2">
    <source>
        <dbReference type="ARBA" id="ARBA00022448"/>
    </source>
</evidence>
<keyword evidence="5 7" id="KW-1133">Transmembrane helix</keyword>
<dbReference type="PANTHER" id="PTHR43045:SF7">
    <property type="entry name" value="MAJOR FACILITATOR SUPERFAMILY TRANSPORTER"/>
    <property type="match status" value="1"/>
</dbReference>
<accession>A0A552U7I5</accession>